<accession>A0ABN9DEB5</accession>
<dbReference type="Proteomes" id="UP001162483">
    <property type="component" value="Unassembled WGS sequence"/>
</dbReference>
<comment type="caution">
    <text evidence="1">The sequence shown here is derived from an EMBL/GenBank/DDBJ whole genome shotgun (WGS) entry which is preliminary data.</text>
</comment>
<sequence>MTSGQHLILTRVRRDSTVQRGLRVARC</sequence>
<name>A0ABN9DEB5_9NEOB</name>
<proteinExistence type="predicted"/>
<keyword evidence="2" id="KW-1185">Reference proteome</keyword>
<gene>
    <name evidence="1" type="ORF">SPARVUS_LOCUS7166259</name>
</gene>
<evidence type="ECO:0000313" key="2">
    <source>
        <dbReference type="Proteomes" id="UP001162483"/>
    </source>
</evidence>
<protein>
    <submittedName>
        <fullName evidence="1">Uncharacterized protein</fullName>
    </submittedName>
</protein>
<evidence type="ECO:0000313" key="1">
    <source>
        <dbReference type="EMBL" id="CAI9570950.1"/>
    </source>
</evidence>
<dbReference type="EMBL" id="CATNWA010014362">
    <property type="protein sequence ID" value="CAI9570950.1"/>
    <property type="molecule type" value="Genomic_DNA"/>
</dbReference>
<reference evidence="1" key="1">
    <citation type="submission" date="2023-05" db="EMBL/GenBank/DDBJ databases">
        <authorList>
            <person name="Stuckert A."/>
        </authorList>
    </citation>
    <scope>NUCLEOTIDE SEQUENCE</scope>
</reference>
<organism evidence="1 2">
    <name type="scientific">Staurois parvus</name>
    <dbReference type="NCBI Taxonomy" id="386267"/>
    <lineage>
        <taxon>Eukaryota</taxon>
        <taxon>Metazoa</taxon>
        <taxon>Chordata</taxon>
        <taxon>Craniata</taxon>
        <taxon>Vertebrata</taxon>
        <taxon>Euteleostomi</taxon>
        <taxon>Amphibia</taxon>
        <taxon>Batrachia</taxon>
        <taxon>Anura</taxon>
        <taxon>Neobatrachia</taxon>
        <taxon>Ranoidea</taxon>
        <taxon>Ranidae</taxon>
        <taxon>Staurois</taxon>
    </lineage>
</organism>